<protein>
    <submittedName>
        <fullName evidence="1">Uncharacterized protein</fullName>
    </submittedName>
</protein>
<accession>A0A1H6JW69</accession>
<reference evidence="2" key="1">
    <citation type="submission" date="2016-10" db="EMBL/GenBank/DDBJ databases">
        <authorList>
            <person name="Varghese N."/>
            <person name="Submissions S."/>
        </authorList>
    </citation>
    <scope>NUCLEOTIDE SEQUENCE [LARGE SCALE GENOMIC DNA]</scope>
    <source>
        <strain evidence="2">DSM 13234</strain>
    </source>
</reference>
<name>A0A1H6JW69_MAGFU</name>
<evidence type="ECO:0000313" key="1">
    <source>
        <dbReference type="EMBL" id="SEH66931.1"/>
    </source>
</evidence>
<sequence>MTFNLAQFRAEFARKMAKISAYIEELETVSTELHSRVAGFNSRAL</sequence>
<gene>
    <name evidence="1" type="ORF">SAMN04244559_03371</name>
</gene>
<keyword evidence="2" id="KW-1185">Reference proteome</keyword>
<proteinExistence type="predicted"/>
<dbReference type="EMBL" id="FNWO01000024">
    <property type="protein sequence ID" value="SEH66931.1"/>
    <property type="molecule type" value="Genomic_DNA"/>
</dbReference>
<dbReference type="AlphaFoldDB" id="A0A1H6JW69"/>
<organism evidence="1 2">
    <name type="scientific">Magnetospirillum fulvum</name>
    <name type="common">Rhodospirillum fulvum</name>
    <dbReference type="NCBI Taxonomy" id="1082"/>
    <lineage>
        <taxon>Bacteria</taxon>
        <taxon>Pseudomonadati</taxon>
        <taxon>Pseudomonadota</taxon>
        <taxon>Alphaproteobacteria</taxon>
        <taxon>Rhodospirillales</taxon>
        <taxon>Rhodospirillaceae</taxon>
        <taxon>Magnetospirillum</taxon>
    </lineage>
</organism>
<dbReference type="RefSeq" id="WP_170834610.1">
    <property type="nucleotide sequence ID" value="NZ_FNWO01000024.1"/>
</dbReference>
<evidence type="ECO:0000313" key="2">
    <source>
        <dbReference type="Proteomes" id="UP000182983"/>
    </source>
</evidence>
<dbReference type="Proteomes" id="UP000182983">
    <property type="component" value="Unassembled WGS sequence"/>
</dbReference>